<protein>
    <submittedName>
        <fullName evidence="1">Uncharacterized protein</fullName>
    </submittedName>
</protein>
<evidence type="ECO:0000313" key="1">
    <source>
        <dbReference type="EMBL" id="JAD52035.1"/>
    </source>
</evidence>
<reference evidence="1" key="2">
    <citation type="journal article" date="2015" name="Data Brief">
        <title>Shoot transcriptome of the giant reed, Arundo donax.</title>
        <authorList>
            <person name="Barrero R.A."/>
            <person name="Guerrero F.D."/>
            <person name="Moolhuijzen P."/>
            <person name="Goolsby J.A."/>
            <person name="Tidwell J."/>
            <person name="Bellgard S.E."/>
            <person name="Bellgard M.I."/>
        </authorList>
    </citation>
    <scope>NUCLEOTIDE SEQUENCE</scope>
    <source>
        <tissue evidence="1">Shoot tissue taken approximately 20 cm above the soil surface</tissue>
    </source>
</reference>
<accession>A0A0A9AT06</accession>
<dbReference type="EMBL" id="GBRH01245860">
    <property type="protein sequence ID" value="JAD52035.1"/>
    <property type="molecule type" value="Transcribed_RNA"/>
</dbReference>
<organism evidence="1">
    <name type="scientific">Arundo donax</name>
    <name type="common">Giant reed</name>
    <name type="synonym">Donax arundinaceus</name>
    <dbReference type="NCBI Taxonomy" id="35708"/>
    <lineage>
        <taxon>Eukaryota</taxon>
        <taxon>Viridiplantae</taxon>
        <taxon>Streptophyta</taxon>
        <taxon>Embryophyta</taxon>
        <taxon>Tracheophyta</taxon>
        <taxon>Spermatophyta</taxon>
        <taxon>Magnoliopsida</taxon>
        <taxon>Liliopsida</taxon>
        <taxon>Poales</taxon>
        <taxon>Poaceae</taxon>
        <taxon>PACMAD clade</taxon>
        <taxon>Arundinoideae</taxon>
        <taxon>Arundineae</taxon>
        <taxon>Arundo</taxon>
    </lineage>
</organism>
<proteinExistence type="predicted"/>
<dbReference type="AlphaFoldDB" id="A0A0A9AT06"/>
<sequence>MKEGACHNGYMQNSLLLYTLKECSKLGNHECTTKLQHKD</sequence>
<name>A0A0A9AT06_ARUDO</name>
<reference evidence="1" key="1">
    <citation type="submission" date="2014-09" db="EMBL/GenBank/DDBJ databases">
        <authorList>
            <person name="Magalhaes I.L.F."/>
            <person name="Oliveira U."/>
            <person name="Santos F.R."/>
            <person name="Vidigal T.H.D.A."/>
            <person name="Brescovit A.D."/>
            <person name="Santos A.J."/>
        </authorList>
    </citation>
    <scope>NUCLEOTIDE SEQUENCE</scope>
    <source>
        <tissue evidence="1">Shoot tissue taken approximately 20 cm above the soil surface</tissue>
    </source>
</reference>